<comment type="caution">
    <text evidence="2">The sequence shown here is derived from an EMBL/GenBank/DDBJ whole genome shotgun (WGS) entry which is preliminary data.</text>
</comment>
<dbReference type="AlphaFoldDB" id="A0A8T0PWC7"/>
<name>A0A8T0PWC7_PANVG</name>
<accession>A0A8T0PWC7</accession>
<reference evidence="2 3" key="1">
    <citation type="submission" date="2020-05" db="EMBL/GenBank/DDBJ databases">
        <title>WGS assembly of Panicum virgatum.</title>
        <authorList>
            <person name="Lovell J.T."/>
            <person name="Jenkins J."/>
            <person name="Shu S."/>
            <person name="Juenger T.E."/>
            <person name="Schmutz J."/>
        </authorList>
    </citation>
    <scope>NUCLEOTIDE SEQUENCE [LARGE SCALE GENOMIC DNA]</scope>
    <source>
        <strain evidence="3">cv. AP13</strain>
    </source>
</reference>
<feature type="compositionally biased region" description="Basic and acidic residues" evidence="1">
    <location>
        <begin position="73"/>
        <end position="87"/>
    </location>
</feature>
<sequence length="228" mass="25172">MEEATTCLENYKTRAMELNGADFDWLHSPVDVRALYHCSCIRRHGKWAIFNRIVNDKVALAELKRSHASMDAQRQHQEEENQMRKEARDSCMAKDFAQRMFEWGRIVHDHYDNMRRFMEAVALHSGMPATSIPPLLPPMLQPATYGVSPSPCPSLENAGTFGSCIRGETPEETLSRIAYGGFGVHVNANGGSNSPPMNATNNNDGGPVNATTSGGANYSLEAEGVPLF</sequence>
<protein>
    <submittedName>
        <fullName evidence="2">Uncharacterized protein</fullName>
    </submittedName>
</protein>
<feature type="compositionally biased region" description="Polar residues" evidence="1">
    <location>
        <begin position="190"/>
        <end position="216"/>
    </location>
</feature>
<feature type="region of interest" description="Disordered" evidence="1">
    <location>
        <begin position="190"/>
        <end position="228"/>
    </location>
</feature>
<gene>
    <name evidence="2" type="ORF">PVAP13_7NG012300</name>
</gene>
<evidence type="ECO:0000256" key="1">
    <source>
        <dbReference type="SAM" id="MobiDB-lite"/>
    </source>
</evidence>
<proteinExistence type="predicted"/>
<evidence type="ECO:0000313" key="2">
    <source>
        <dbReference type="EMBL" id="KAG2564662.1"/>
    </source>
</evidence>
<feature type="region of interest" description="Disordered" evidence="1">
    <location>
        <begin position="68"/>
        <end position="87"/>
    </location>
</feature>
<dbReference type="Proteomes" id="UP000823388">
    <property type="component" value="Chromosome 7N"/>
</dbReference>
<keyword evidence="3" id="KW-1185">Reference proteome</keyword>
<organism evidence="2 3">
    <name type="scientific">Panicum virgatum</name>
    <name type="common">Blackwell switchgrass</name>
    <dbReference type="NCBI Taxonomy" id="38727"/>
    <lineage>
        <taxon>Eukaryota</taxon>
        <taxon>Viridiplantae</taxon>
        <taxon>Streptophyta</taxon>
        <taxon>Embryophyta</taxon>
        <taxon>Tracheophyta</taxon>
        <taxon>Spermatophyta</taxon>
        <taxon>Magnoliopsida</taxon>
        <taxon>Liliopsida</taxon>
        <taxon>Poales</taxon>
        <taxon>Poaceae</taxon>
        <taxon>PACMAD clade</taxon>
        <taxon>Panicoideae</taxon>
        <taxon>Panicodae</taxon>
        <taxon>Paniceae</taxon>
        <taxon>Panicinae</taxon>
        <taxon>Panicum</taxon>
        <taxon>Panicum sect. Hiantes</taxon>
    </lineage>
</organism>
<dbReference type="EMBL" id="CM029050">
    <property type="protein sequence ID" value="KAG2564662.1"/>
    <property type="molecule type" value="Genomic_DNA"/>
</dbReference>
<evidence type="ECO:0000313" key="3">
    <source>
        <dbReference type="Proteomes" id="UP000823388"/>
    </source>
</evidence>